<reference evidence="2 3" key="1">
    <citation type="submission" date="2020-08" db="EMBL/GenBank/DDBJ databases">
        <title>Genomic Encyclopedia of Type Strains, Phase IV (KMG-IV): sequencing the most valuable type-strain genomes for metagenomic binning, comparative biology and taxonomic classification.</title>
        <authorList>
            <person name="Goeker M."/>
        </authorList>
    </citation>
    <scope>NUCLEOTIDE SEQUENCE [LARGE SCALE GENOMIC DNA]</scope>
    <source>
        <strain evidence="2 3">DSM 11590</strain>
    </source>
</reference>
<accession>A0A7W9ZEY4</accession>
<dbReference type="Proteomes" id="UP000544872">
    <property type="component" value="Unassembled WGS sequence"/>
</dbReference>
<evidence type="ECO:0000313" key="3">
    <source>
        <dbReference type="Proteomes" id="UP000544872"/>
    </source>
</evidence>
<dbReference type="RefSeq" id="WP_184260131.1">
    <property type="nucleotide sequence ID" value="NZ_JACIIX010000001.1"/>
</dbReference>
<dbReference type="AlphaFoldDB" id="A0A7W9ZEY4"/>
<comment type="caution">
    <text evidence="2">The sequence shown here is derived from an EMBL/GenBank/DDBJ whole genome shotgun (WGS) entry which is preliminary data.</text>
</comment>
<dbReference type="EMBL" id="JACIIX010000001">
    <property type="protein sequence ID" value="MBB6208779.1"/>
    <property type="molecule type" value="Genomic_DNA"/>
</dbReference>
<keyword evidence="3" id="KW-1185">Reference proteome</keyword>
<proteinExistence type="predicted"/>
<sequence>MTASPLRLLVIGLPLIAALPAHAMPTGGVCLEGNCDDGIGVFRDNTTGLTYRGPFSDGRFAPNASYEVTDPTHPGTVYPFTTDASRDWNYVELWRTDTQFFAGTGRKFQNPFTHYTFWAYSKGQLLDGPDVTYDGDFEYVSLPPTDGLRAQTDPNGIGLQSGIFMFSGTRTTKSTGQQEYGIFASEPVKPKTRIILSPADPVRIAQIRQNYLAATAAQSQQEARQQAAANDGPDLLGTLFQAAAGGLLASSMGQMAGALGGGGPGGVNALNLSQVVGVMTGATSPDQAMAAMTQQYMAQGLGAAVGATSPQDFAALAAGLSSGGTVASTHGAVTAATLAQARALMPPTGTTAAPPPAAGSGSRVPALEMMTLPCTNENGSFTGQSKVPKAAADCRAEVIAHRKVQCRADWMTDPSYAAMKACFQKKGIADLSQWR</sequence>
<feature type="chain" id="PRO_5030709160" evidence="1">
    <location>
        <begin position="24"/>
        <end position="435"/>
    </location>
</feature>
<gene>
    <name evidence="2" type="ORF">FHS48_000160</name>
</gene>
<keyword evidence="1" id="KW-0732">Signal</keyword>
<evidence type="ECO:0000256" key="1">
    <source>
        <dbReference type="SAM" id="SignalP"/>
    </source>
</evidence>
<feature type="signal peptide" evidence="1">
    <location>
        <begin position="1"/>
        <end position="23"/>
    </location>
</feature>
<name>A0A7W9ZEY4_NOVIT</name>
<evidence type="ECO:0000313" key="2">
    <source>
        <dbReference type="EMBL" id="MBB6208779.1"/>
    </source>
</evidence>
<organism evidence="2 3">
    <name type="scientific">Novispirillum itersonii</name>
    <name type="common">Aquaspirillum itersonii</name>
    <dbReference type="NCBI Taxonomy" id="189"/>
    <lineage>
        <taxon>Bacteria</taxon>
        <taxon>Pseudomonadati</taxon>
        <taxon>Pseudomonadota</taxon>
        <taxon>Alphaproteobacteria</taxon>
        <taxon>Rhodospirillales</taxon>
        <taxon>Novispirillaceae</taxon>
        <taxon>Novispirillum</taxon>
    </lineage>
</organism>
<protein>
    <submittedName>
        <fullName evidence="2">Uncharacterized protein</fullName>
    </submittedName>
</protein>